<feature type="domain" description="Glycosyltransferase subfamily 4-like N-terminal" evidence="1">
    <location>
        <begin position="13"/>
        <end position="191"/>
    </location>
</feature>
<accession>A0ABS1CH91</accession>
<gene>
    <name evidence="2" type="ORF">CKO31_10060</name>
</gene>
<organism evidence="2 3">
    <name type="scientific">Thiohalocapsa halophila</name>
    <dbReference type="NCBI Taxonomy" id="69359"/>
    <lineage>
        <taxon>Bacteria</taxon>
        <taxon>Pseudomonadati</taxon>
        <taxon>Pseudomonadota</taxon>
        <taxon>Gammaproteobacteria</taxon>
        <taxon>Chromatiales</taxon>
        <taxon>Chromatiaceae</taxon>
        <taxon>Thiohalocapsa</taxon>
    </lineage>
</organism>
<dbReference type="SUPFAM" id="SSF53756">
    <property type="entry name" value="UDP-Glycosyltransferase/glycogen phosphorylase"/>
    <property type="match status" value="1"/>
</dbReference>
<evidence type="ECO:0000313" key="3">
    <source>
        <dbReference type="Proteomes" id="UP000748752"/>
    </source>
</evidence>
<dbReference type="EMBL" id="NRRV01000021">
    <property type="protein sequence ID" value="MBK1631078.1"/>
    <property type="molecule type" value="Genomic_DNA"/>
</dbReference>
<evidence type="ECO:0000259" key="1">
    <source>
        <dbReference type="Pfam" id="PF13439"/>
    </source>
</evidence>
<sequence length="491" mass="52870">MRICIVHYHLQTGGVTRVIEHACAALLQRGAQVAVLSGEAPQAPLPTAVRTRVLPGLAYEEHRAPQSPEQLAAGMVEAACNALGGAPDIWHVHNHSLGKNTALPGALLRLARDGRRLLLQPHDFAEDGRPLLYGRLRRQLADGDIRRLSALLYPLAPQIHYAALTRRDRDFLAGAGVPTGQLHALPNAVSMETTPDSGSSARGHAQQGRGDDRRLWLYPTRAIRRKNLGELLLWAALAGAQDRFAATQAPRNPREQPGYRRWVALAAELGLPMTFEAGAGGRSFPELVASSHALVTTSIAEGFGLAFLEPWLLGRPLAGRDLPEITADFTDAGVRLPGLYQQLSVPLDWLDLPRLRSAFATVAAERASAYGRPAADTAERAWAHAVTDGRIDFGRLDETAQTQIIRRLHGNPAARSELGGSALTAPTDPALIDANRAVIAARYSVQGYGERLAAIYEAIADARPSAAFAAADGAALLDRFLAPQRLWLLRG</sequence>
<evidence type="ECO:0000313" key="2">
    <source>
        <dbReference type="EMBL" id="MBK1631078.1"/>
    </source>
</evidence>
<dbReference type="Pfam" id="PF13439">
    <property type="entry name" value="Glyco_transf_4"/>
    <property type="match status" value="1"/>
</dbReference>
<dbReference type="InterPro" id="IPR028098">
    <property type="entry name" value="Glyco_trans_4-like_N"/>
</dbReference>
<comment type="caution">
    <text evidence="2">The sequence shown here is derived from an EMBL/GenBank/DDBJ whole genome shotgun (WGS) entry which is preliminary data.</text>
</comment>
<dbReference type="Gene3D" id="3.40.50.2000">
    <property type="entry name" value="Glycogen Phosphorylase B"/>
    <property type="match status" value="2"/>
</dbReference>
<dbReference type="RefSeq" id="WP_200236710.1">
    <property type="nucleotide sequence ID" value="NZ_NRRV01000021.1"/>
</dbReference>
<keyword evidence="3" id="KW-1185">Reference proteome</keyword>
<proteinExistence type="predicted"/>
<name>A0ABS1CH91_9GAMM</name>
<protein>
    <recommendedName>
        <fullName evidence="1">Glycosyltransferase subfamily 4-like N-terminal domain-containing protein</fullName>
    </recommendedName>
</protein>
<reference evidence="2 3" key="1">
    <citation type="journal article" date="2020" name="Microorganisms">
        <title>Osmotic Adaptation and Compatible Solute Biosynthesis of Phototrophic Bacteria as Revealed from Genome Analyses.</title>
        <authorList>
            <person name="Imhoff J.F."/>
            <person name="Rahn T."/>
            <person name="Kunzel S."/>
            <person name="Keller A."/>
            <person name="Neulinger S.C."/>
        </authorList>
    </citation>
    <scope>NUCLEOTIDE SEQUENCE [LARGE SCALE GENOMIC DNA]</scope>
    <source>
        <strain evidence="2 3">DSM 6210</strain>
    </source>
</reference>
<dbReference type="Proteomes" id="UP000748752">
    <property type="component" value="Unassembled WGS sequence"/>
</dbReference>